<evidence type="ECO:0000313" key="3">
    <source>
        <dbReference type="EMBL" id="SFL23011.1"/>
    </source>
</evidence>
<dbReference type="STRING" id="29563.SAMN02983006_00560"/>
<dbReference type="PANTHER" id="PTHR34611">
    <property type="match status" value="1"/>
</dbReference>
<dbReference type="PANTHER" id="PTHR34611:SF2">
    <property type="entry name" value="INACTIVE RECOMBINATION-PROMOTING NUCLEASE-LIKE PROTEIN RPNE-RELATED"/>
    <property type="match status" value="1"/>
</dbReference>
<evidence type="ECO:0000259" key="2">
    <source>
        <dbReference type="Pfam" id="PF04754"/>
    </source>
</evidence>
<dbReference type="GO" id="GO:1990238">
    <property type="term" value="F:double-stranded DNA endonuclease activity"/>
    <property type="evidence" value="ECO:0007669"/>
    <property type="project" value="TreeGrafter"/>
</dbReference>
<sequence length="336" mass="38585">MDIIKNPHDSLFKRTLGDKEVAVDFLENYLPNSILKEIDLTDIKVAKDSFIDKELEESFSDILYNVSIDGKEGFVYLLFEHKSYFDKMTPVQMLGYIVDIWKLYNKQNKNEKLPPIIPILIYHGDRKWKYGSSLSELLEATSEAISDYIPGYNYLLYDFSNYSDAEIKGQIKLRLFLKLISHIFDDDFDKGLREVLPLLIELSKKTTGLEYIETVVKYILNIGEEISLNELDQKAKTISAEGSAVIMTIAEKIYHDGKEEGIEEGIEKGKVVGKEEGKVENMHEMIEFALDLKFGMTSKSLAKDIKEIDDYEKLKEIKLAIKNYDSLDELVKSIGI</sequence>
<accession>A0A1I4G1X5</accession>
<dbReference type="OrthoDB" id="1980949at2"/>
<reference evidence="3 4" key="1">
    <citation type="submission" date="2016-10" db="EMBL/GenBank/DDBJ databases">
        <authorList>
            <person name="de Groot N.N."/>
        </authorList>
    </citation>
    <scope>NUCLEOTIDE SEQUENCE [LARGE SCALE GENOMIC DNA]</scope>
    <source>
        <strain evidence="3 4">ATCC 51327</strain>
    </source>
</reference>
<feature type="domain" description="Transposase (putative) YhgA-like" evidence="2">
    <location>
        <begin position="6"/>
        <end position="206"/>
    </location>
</feature>
<dbReference type="Pfam" id="PF04754">
    <property type="entry name" value="Transposase_31"/>
    <property type="match status" value="1"/>
</dbReference>
<dbReference type="EMBL" id="FOTI01000004">
    <property type="protein sequence ID" value="SFL23011.1"/>
    <property type="molecule type" value="Genomic_DNA"/>
</dbReference>
<dbReference type="InterPro" id="IPR010106">
    <property type="entry name" value="RpnA"/>
</dbReference>
<dbReference type="AlphaFoldDB" id="A0A1I4G1X5"/>
<dbReference type="InterPro" id="IPR051699">
    <property type="entry name" value="Rpn/YhgA-like_nuclease"/>
</dbReference>
<name>A0A1I4G1X5_9FIRM</name>
<gene>
    <name evidence="3" type="ORF">SAMN02983006_00560</name>
</gene>
<protein>
    <recommendedName>
        <fullName evidence="2">Transposase (putative) YhgA-like domain-containing protein</fullName>
    </recommendedName>
</protein>
<dbReference type="NCBIfam" id="TIGR01784">
    <property type="entry name" value="T_den_put_tspse"/>
    <property type="match status" value="1"/>
</dbReference>
<dbReference type="Proteomes" id="UP000199006">
    <property type="component" value="Unassembled WGS sequence"/>
</dbReference>
<proteinExistence type="inferred from homology"/>
<dbReference type="RefSeq" id="WP_089859331.1">
    <property type="nucleotide sequence ID" value="NZ_FOTI01000004.1"/>
</dbReference>
<organism evidence="3 4">
    <name type="scientific">Halanaerobium salsuginis</name>
    <dbReference type="NCBI Taxonomy" id="29563"/>
    <lineage>
        <taxon>Bacteria</taxon>
        <taxon>Bacillati</taxon>
        <taxon>Bacillota</taxon>
        <taxon>Clostridia</taxon>
        <taxon>Halanaerobiales</taxon>
        <taxon>Halanaerobiaceae</taxon>
        <taxon>Halanaerobium</taxon>
    </lineage>
</organism>
<evidence type="ECO:0000313" key="4">
    <source>
        <dbReference type="Proteomes" id="UP000199006"/>
    </source>
</evidence>
<comment type="similarity">
    <text evidence="1">Belongs to the Rpn/YhgA-like nuclease family.</text>
</comment>
<evidence type="ECO:0000256" key="1">
    <source>
        <dbReference type="ARBA" id="ARBA00009787"/>
    </source>
</evidence>
<dbReference type="GO" id="GO:0006310">
    <property type="term" value="P:DNA recombination"/>
    <property type="evidence" value="ECO:0007669"/>
    <property type="project" value="TreeGrafter"/>
</dbReference>
<keyword evidence="4" id="KW-1185">Reference proteome</keyword>
<dbReference type="InterPro" id="IPR006842">
    <property type="entry name" value="Transposase_31"/>
</dbReference>